<protein>
    <recommendedName>
        <fullName evidence="4">Adenosine 5'-phosphosulfate reductase</fullName>
        <shortName evidence="4">APS reductase</shortName>
        <ecNumber evidence="4">1.8.4.10</ecNumber>
    </recommendedName>
    <alternativeName>
        <fullName evidence="4">5'-adenylylsulfate reductase</fullName>
    </alternativeName>
    <alternativeName>
        <fullName evidence="4">Thioredoxin-dependent 5'-adenylylsulfate reductase</fullName>
    </alternativeName>
</protein>
<feature type="binding site" evidence="4">
    <location>
        <position position="126"/>
    </location>
    <ligand>
        <name>[4Fe-4S] cluster</name>
        <dbReference type="ChEBI" id="CHEBI:49883"/>
    </ligand>
</feature>
<dbReference type="HAMAP" id="MF_00063">
    <property type="entry name" value="CysH"/>
    <property type="match status" value="1"/>
</dbReference>
<feature type="active site" description="Nucleophile; cysteine thiosulfonate intermediate" evidence="4">
    <location>
        <position position="234"/>
    </location>
</feature>
<gene>
    <name evidence="4" type="primary">cysH</name>
    <name evidence="6" type="ORF">GCM10023225_19540</name>
</gene>
<feature type="binding site" evidence="4">
    <location>
        <position position="211"/>
    </location>
    <ligand>
        <name>[4Fe-4S] cluster</name>
        <dbReference type="ChEBI" id="CHEBI:49883"/>
    </ligand>
</feature>
<keyword evidence="4" id="KW-0411">Iron-sulfur</keyword>
<comment type="pathway">
    <text evidence="3 4">Sulfur metabolism; hydrogen sulfide biosynthesis; sulfite from sulfate.</text>
</comment>
<comment type="cofactor">
    <cofactor evidence="4">
        <name>[4Fe-4S] cluster</name>
        <dbReference type="ChEBI" id="CHEBI:49883"/>
    </cofactor>
    <text evidence="4">Binds 1 [4Fe-4S] cluster per subunit.</text>
</comment>
<feature type="domain" description="Phosphoadenosine phosphosulphate reductase" evidence="5">
    <location>
        <begin position="46"/>
        <end position="214"/>
    </location>
</feature>
<evidence type="ECO:0000256" key="1">
    <source>
        <dbReference type="ARBA" id="ARBA00009732"/>
    </source>
</evidence>
<dbReference type="PANTHER" id="PTHR46509:SF1">
    <property type="entry name" value="PHOSPHOADENOSINE PHOSPHOSULFATE REDUCTASE"/>
    <property type="match status" value="1"/>
</dbReference>
<dbReference type="InterPro" id="IPR002500">
    <property type="entry name" value="PAPS_reduct_dom"/>
</dbReference>
<dbReference type="NCBIfam" id="TIGR00434">
    <property type="entry name" value="cysH"/>
    <property type="match status" value="1"/>
</dbReference>
<dbReference type="InterPro" id="IPR004511">
    <property type="entry name" value="PAPS/APS_Rdtase"/>
</dbReference>
<evidence type="ECO:0000313" key="7">
    <source>
        <dbReference type="Proteomes" id="UP001501195"/>
    </source>
</evidence>
<feature type="binding site" evidence="4">
    <location>
        <position position="125"/>
    </location>
    <ligand>
        <name>[4Fe-4S] cluster</name>
        <dbReference type="ChEBI" id="CHEBI:49883"/>
    </ligand>
</feature>
<dbReference type="Gene3D" id="3.40.50.620">
    <property type="entry name" value="HUPs"/>
    <property type="match status" value="1"/>
</dbReference>
<sequence length="238" mass="26127">MTVTAPGLELDEAGRQRLAARAGEELEGADALDVVRWSVEQFGSSITVAGSMQDAVLLDLYARVLPGVDVLFLETGYHFPETLLMRDAVRQRLPITVRDVLPRQSVPEQDAEFGPRLFERDPALCCSMRKVFPLAEALDGYAAWATGVRRDEAPTRAGTPVVAWDAKNNLVKVNPLVRWSLADLEAYVVERDLPRNELTLRGYPSIGCAPCTRAVKPGEDPRAGRWAGTSKTECGLHV</sequence>
<comment type="subcellular location">
    <subcellularLocation>
        <location evidence="4">Cytoplasm</location>
    </subcellularLocation>
</comment>
<dbReference type="Pfam" id="PF01507">
    <property type="entry name" value="PAPS_reduct"/>
    <property type="match status" value="1"/>
</dbReference>
<keyword evidence="4" id="KW-0963">Cytoplasm</keyword>
<evidence type="ECO:0000256" key="4">
    <source>
        <dbReference type="HAMAP-Rule" id="MF_00063"/>
    </source>
</evidence>
<keyword evidence="4" id="KW-0408">Iron</keyword>
<dbReference type="EMBL" id="BAABIL010000274">
    <property type="protein sequence ID" value="GAA4979148.1"/>
    <property type="molecule type" value="Genomic_DNA"/>
</dbReference>
<dbReference type="CDD" id="cd23945">
    <property type="entry name" value="PAPS_reductase"/>
    <property type="match status" value="1"/>
</dbReference>
<comment type="similarity">
    <text evidence="1 4">Belongs to the PAPS reductase family. CysH subfamily.</text>
</comment>
<dbReference type="SUPFAM" id="SSF52402">
    <property type="entry name" value="Adenine nucleotide alpha hydrolases-like"/>
    <property type="match status" value="1"/>
</dbReference>
<keyword evidence="7" id="KW-1185">Reference proteome</keyword>
<accession>A0ABP9HUM7</accession>
<evidence type="ECO:0000256" key="3">
    <source>
        <dbReference type="ARBA" id="ARBA00024327"/>
    </source>
</evidence>
<organism evidence="6 7">
    <name type="scientific">Kineococcus glutinatus</name>
    <dbReference type="NCBI Taxonomy" id="1070872"/>
    <lineage>
        <taxon>Bacteria</taxon>
        <taxon>Bacillati</taxon>
        <taxon>Actinomycetota</taxon>
        <taxon>Actinomycetes</taxon>
        <taxon>Kineosporiales</taxon>
        <taxon>Kineosporiaceae</taxon>
        <taxon>Kineococcus</taxon>
    </lineage>
</organism>
<feature type="binding site" evidence="4">
    <location>
        <position position="208"/>
    </location>
    <ligand>
        <name>[4Fe-4S] cluster</name>
        <dbReference type="ChEBI" id="CHEBI:49883"/>
    </ligand>
</feature>
<dbReference type="PIRSF" id="PIRSF000857">
    <property type="entry name" value="PAPS_reductase"/>
    <property type="match status" value="1"/>
</dbReference>
<evidence type="ECO:0000256" key="2">
    <source>
        <dbReference type="ARBA" id="ARBA00023002"/>
    </source>
</evidence>
<dbReference type="EC" id="1.8.4.10" evidence="4"/>
<keyword evidence="4" id="KW-0479">Metal-binding</keyword>
<evidence type="ECO:0000313" key="6">
    <source>
        <dbReference type="EMBL" id="GAA4979148.1"/>
    </source>
</evidence>
<dbReference type="InterPro" id="IPR014729">
    <property type="entry name" value="Rossmann-like_a/b/a_fold"/>
</dbReference>
<dbReference type="RefSeq" id="WP_345712314.1">
    <property type="nucleotide sequence ID" value="NZ_BAABIL010000274.1"/>
</dbReference>
<proteinExistence type="inferred from homology"/>
<reference evidence="7" key="1">
    <citation type="journal article" date="2019" name="Int. J. Syst. Evol. Microbiol.">
        <title>The Global Catalogue of Microorganisms (GCM) 10K type strain sequencing project: providing services to taxonomists for standard genome sequencing and annotation.</title>
        <authorList>
            <consortium name="The Broad Institute Genomics Platform"/>
            <consortium name="The Broad Institute Genome Sequencing Center for Infectious Disease"/>
            <person name="Wu L."/>
            <person name="Ma J."/>
        </authorList>
    </citation>
    <scope>NUCLEOTIDE SEQUENCE [LARGE SCALE GENOMIC DNA]</scope>
    <source>
        <strain evidence="7">JCM 18126</strain>
    </source>
</reference>
<comment type="catalytic activity">
    <reaction evidence="4">
        <text>[thioredoxin]-disulfide + sulfite + AMP + 2 H(+) = adenosine 5'-phosphosulfate + [thioredoxin]-dithiol</text>
        <dbReference type="Rhea" id="RHEA:21976"/>
        <dbReference type="Rhea" id="RHEA-COMP:10698"/>
        <dbReference type="Rhea" id="RHEA-COMP:10700"/>
        <dbReference type="ChEBI" id="CHEBI:15378"/>
        <dbReference type="ChEBI" id="CHEBI:17359"/>
        <dbReference type="ChEBI" id="CHEBI:29950"/>
        <dbReference type="ChEBI" id="CHEBI:50058"/>
        <dbReference type="ChEBI" id="CHEBI:58243"/>
        <dbReference type="ChEBI" id="CHEBI:456215"/>
        <dbReference type="EC" id="1.8.4.10"/>
    </reaction>
</comment>
<dbReference type="NCBIfam" id="NF002537">
    <property type="entry name" value="PRK02090.1"/>
    <property type="match status" value="1"/>
</dbReference>
<comment type="caution">
    <text evidence="6">The sequence shown here is derived from an EMBL/GenBank/DDBJ whole genome shotgun (WGS) entry which is preliminary data.</text>
</comment>
<evidence type="ECO:0000259" key="5">
    <source>
        <dbReference type="Pfam" id="PF01507"/>
    </source>
</evidence>
<dbReference type="PANTHER" id="PTHR46509">
    <property type="entry name" value="PHOSPHOADENOSINE PHOSPHOSULFATE REDUCTASE"/>
    <property type="match status" value="1"/>
</dbReference>
<name>A0ABP9HUM7_9ACTN</name>
<dbReference type="Proteomes" id="UP001501195">
    <property type="component" value="Unassembled WGS sequence"/>
</dbReference>
<comment type="function">
    <text evidence="4">Catalyzes the formation of sulfite from adenosine 5'-phosphosulfate (APS) using thioredoxin as an electron donor.</text>
</comment>
<keyword evidence="2 4" id="KW-0560">Oxidoreductase</keyword>